<reference evidence="4" key="1">
    <citation type="submission" date="2015-03" db="EMBL/GenBank/DDBJ databases">
        <title>MIGS Cultured Bacterial/Archaeal sample from Brevibacillus laterosporus.</title>
        <authorList>
            <person name="Zeng D."/>
            <person name="Zhu L."/>
            <person name="Dong G."/>
            <person name="Ye W."/>
            <person name="Ren D."/>
            <person name="Wu L."/>
            <person name="Xu J."/>
            <person name="Li G."/>
            <person name="Guo L."/>
        </authorList>
    </citation>
    <scope>NUCLEOTIDE SEQUENCE</scope>
    <source>
        <strain evidence="4">B9</strain>
    </source>
</reference>
<dbReference type="PANTHER" id="PTHR30328">
    <property type="entry name" value="TRANSCRIPTIONAL REPRESSOR"/>
    <property type="match status" value="1"/>
</dbReference>
<evidence type="ECO:0000313" key="4">
    <source>
        <dbReference type="EMBL" id="AKF92967.1"/>
    </source>
</evidence>
<dbReference type="SUPFAM" id="SSF46689">
    <property type="entry name" value="Homeodomain-like"/>
    <property type="match status" value="1"/>
</dbReference>
<evidence type="ECO:0000256" key="2">
    <source>
        <dbReference type="PROSITE-ProRule" id="PRU00335"/>
    </source>
</evidence>
<sequence>MTQQNHAVSTFQMLVATTEELIRERGCRQTTLQEIMNRTKLSKGAIYHYVQSKDELFAYILQTKMEKVNEQFQHKVEIAKRGELHDPLKAIIDGFTELLQGEKEVSSQIFIYLLSQKENKGIATLLNQFHQFSVDMQMKWLQCGQEADAISPNIDPRKMAHFFMTNMYGSIIAKEMGVNLFSADDLYLIMNDLLQNKNEESEKY</sequence>
<dbReference type="PRINTS" id="PR00455">
    <property type="entry name" value="HTHTETR"/>
</dbReference>
<dbReference type="EMBL" id="CP011074">
    <property type="protein sequence ID" value="AKF92967.1"/>
    <property type="molecule type" value="Genomic_DNA"/>
</dbReference>
<dbReference type="Gene3D" id="1.10.357.10">
    <property type="entry name" value="Tetracycline Repressor, domain 2"/>
    <property type="match status" value="1"/>
</dbReference>
<evidence type="ECO:0000256" key="1">
    <source>
        <dbReference type="ARBA" id="ARBA00023125"/>
    </source>
</evidence>
<dbReference type="InterPro" id="IPR009057">
    <property type="entry name" value="Homeodomain-like_sf"/>
</dbReference>
<protein>
    <submittedName>
        <fullName evidence="4">Transcriptional regulator</fullName>
    </submittedName>
</protein>
<dbReference type="GO" id="GO:0003677">
    <property type="term" value="F:DNA binding"/>
    <property type="evidence" value="ECO:0007669"/>
    <property type="project" value="UniProtKB-UniRule"/>
</dbReference>
<dbReference type="Pfam" id="PF00440">
    <property type="entry name" value="TetR_N"/>
    <property type="match status" value="1"/>
</dbReference>
<dbReference type="PANTHER" id="PTHR30328:SF54">
    <property type="entry name" value="HTH-TYPE TRANSCRIPTIONAL REPRESSOR SCO4008"/>
    <property type="match status" value="1"/>
</dbReference>
<proteinExistence type="predicted"/>
<keyword evidence="1 2" id="KW-0238">DNA-binding</keyword>
<feature type="domain" description="HTH tetR-type" evidence="3">
    <location>
        <begin position="8"/>
        <end position="68"/>
    </location>
</feature>
<organism evidence="4">
    <name type="scientific">Brevibacillus laterosporus</name>
    <name type="common">Bacillus laterosporus</name>
    <dbReference type="NCBI Taxonomy" id="1465"/>
    <lineage>
        <taxon>Bacteria</taxon>
        <taxon>Bacillati</taxon>
        <taxon>Bacillota</taxon>
        <taxon>Bacilli</taxon>
        <taxon>Bacillales</taxon>
        <taxon>Paenibacillaceae</taxon>
        <taxon>Brevibacillus</taxon>
    </lineage>
</organism>
<name>A0A0F7EEW9_BRELA</name>
<evidence type="ECO:0000259" key="3">
    <source>
        <dbReference type="PROSITE" id="PS50977"/>
    </source>
</evidence>
<accession>A0A0F7EEW9</accession>
<gene>
    <name evidence="4" type="ORF">EX87_04245</name>
</gene>
<dbReference type="PROSITE" id="PS50977">
    <property type="entry name" value="HTH_TETR_2"/>
    <property type="match status" value="1"/>
</dbReference>
<dbReference type="SUPFAM" id="SSF48498">
    <property type="entry name" value="Tetracyclin repressor-like, C-terminal domain"/>
    <property type="match status" value="1"/>
</dbReference>
<dbReference type="InterPro" id="IPR050109">
    <property type="entry name" value="HTH-type_TetR-like_transc_reg"/>
</dbReference>
<dbReference type="AlphaFoldDB" id="A0A0F7EEW9"/>
<feature type="DNA-binding region" description="H-T-H motif" evidence="2">
    <location>
        <begin position="31"/>
        <end position="50"/>
    </location>
</feature>
<dbReference type="InterPro" id="IPR001647">
    <property type="entry name" value="HTH_TetR"/>
</dbReference>
<dbReference type="GO" id="GO:0006355">
    <property type="term" value="P:regulation of DNA-templated transcription"/>
    <property type="evidence" value="ECO:0007669"/>
    <property type="project" value="UniProtKB-ARBA"/>
</dbReference>
<dbReference type="InterPro" id="IPR036271">
    <property type="entry name" value="Tet_transcr_reg_TetR-rel_C_sf"/>
</dbReference>
<dbReference type="RefSeq" id="WP_031411674.1">
    <property type="nucleotide sequence ID" value="NZ_CP011074.1"/>
</dbReference>